<accession>A0A1H8IHH8</accession>
<evidence type="ECO:0000256" key="1">
    <source>
        <dbReference type="ARBA" id="ARBA00022729"/>
    </source>
</evidence>
<dbReference type="SUPFAM" id="SSF53474">
    <property type="entry name" value="alpha/beta-Hydrolases"/>
    <property type="match status" value="1"/>
</dbReference>
<dbReference type="RefSeq" id="WP_091816757.1">
    <property type="nucleotide sequence ID" value="NZ_FOCW01000004.1"/>
</dbReference>
<feature type="region of interest" description="Disordered" evidence="3">
    <location>
        <begin position="21"/>
        <end position="49"/>
    </location>
</feature>
<dbReference type="PANTHER" id="PTHR43037:SF1">
    <property type="entry name" value="BLL1128 PROTEIN"/>
    <property type="match status" value="1"/>
</dbReference>
<dbReference type="Pfam" id="PF10503">
    <property type="entry name" value="Esterase_PHB"/>
    <property type="match status" value="1"/>
</dbReference>
<dbReference type="Gene3D" id="3.40.50.1820">
    <property type="entry name" value="alpha/beta hydrolase"/>
    <property type="match status" value="1"/>
</dbReference>
<evidence type="ECO:0000256" key="2">
    <source>
        <dbReference type="ARBA" id="ARBA00022801"/>
    </source>
</evidence>
<feature type="transmembrane region" description="Helical" evidence="4">
    <location>
        <begin position="178"/>
        <end position="199"/>
    </location>
</feature>
<keyword evidence="2" id="KW-0378">Hydrolase</keyword>
<dbReference type="InterPro" id="IPR050955">
    <property type="entry name" value="Plant_Biomass_Hydrol_Est"/>
</dbReference>
<dbReference type="GO" id="GO:0005576">
    <property type="term" value="C:extracellular region"/>
    <property type="evidence" value="ECO:0007669"/>
    <property type="project" value="InterPro"/>
</dbReference>
<proteinExistence type="predicted"/>
<keyword evidence="1" id="KW-0732">Signal</keyword>
<organism evidence="5 6">
    <name type="scientific">Brachymonas denitrificans DSM 15123</name>
    <dbReference type="NCBI Taxonomy" id="1121117"/>
    <lineage>
        <taxon>Bacteria</taxon>
        <taxon>Pseudomonadati</taxon>
        <taxon>Pseudomonadota</taxon>
        <taxon>Betaproteobacteria</taxon>
        <taxon>Burkholderiales</taxon>
        <taxon>Comamonadaceae</taxon>
        <taxon>Brachymonas</taxon>
    </lineage>
</organism>
<name>A0A1H8IHH8_9BURK</name>
<keyword evidence="4" id="KW-0812">Transmembrane</keyword>
<evidence type="ECO:0000313" key="5">
    <source>
        <dbReference type="EMBL" id="SEN67719.1"/>
    </source>
</evidence>
<dbReference type="EMBL" id="FOCW01000004">
    <property type="protein sequence ID" value="SEN67719.1"/>
    <property type="molecule type" value="Genomic_DNA"/>
</dbReference>
<gene>
    <name evidence="5" type="ORF">SAMN02745977_01759</name>
</gene>
<evidence type="ECO:0000256" key="3">
    <source>
        <dbReference type="SAM" id="MobiDB-lite"/>
    </source>
</evidence>
<dbReference type="GO" id="GO:0016787">
    <property type="term" value="F:hydrolase activity"/>
    <property type="evidence" value="ECO:0007669"/>
    <property type="project" value="UniProtKB-KW"/>
</dbReference>
<evidence type="ECO:0000313" key="6">
    <source>
        <dbReference type="Proteomes" id="UP000199531"/>
    </source>
</evidence>
<dbReference type="Proteomes" id="UP000199531">
    <property type="component" value="Unassembled WGS sequence"/>
</dbReference>
<keyword evidence="4" id="KW-0472">Membrane</keyword>
<feature type="compositionally biased region" description="Low complexity" evidence="3">
    <location>
        <begin position="24"/>
        <end position="34"/>
    </location>
</feature>
<dbReference type="OrthoDB" id="9767239at2"/>
<reference evidence="5 6" key="1">
    <citation type="submission" date="2016-10" db="EMBL/GenBank/DDBJ databases">
        <authorList>
            <person name="de Groot N.N."/>
        </authorList>
    </citation>
    <scope>NUCLEOTIDE SEQUENCE [LARGE SCALE GENOMIC DNA]</scope>
    <source>
        <strain evidence="5 6">DSM 15123</strain>
    </source>
</reference>
<dbReference type="PANTHER" id="PTHR43037">
    <property type="entry name" value="UNNAMED PRODUCT-RELATED"/>
    <property type="match status" value="1"/>
</dbReference>
<dbReference type="InterPro" id="IPR010126">
    <property type="entry name" value="Esterase_phb"/>
</dbReference>
<evidence type="ECO:0000256" key="4">
    <source>
        <dbReference type="SAM" id="Phobius"/>
    </source>
</evidence>
<keyword evidence="6" id="KW-1185">Reference proteome</keyword>
<dbReference type="STRING" id="1121117.SAMN02745977_01759"/>
<dbReference type="InterPro" id="IPR029058">
    <property type="entry name" value="AB_hydrolase_fold"/>
</dbReference>
<dbReference type="AlphaFoldDB" id="A0A1H8IHH8"/>
<protein>
    <submittedName>
        <fullName evidence="5">Esterase, PHB depolymerase family</fullName>
    </submittedName>
</protein>
<dbReference type="NCBIfam" id="TIGR01840">
    <property type="entry name" value="esterase_phb"/>
    <property type="match status" value="1"/>
</dbReference>
<keyword evidence="4" id="KW-1133">Transmembrane helix</keyword>
<sequence length="327" mass="35614">MKLLQKARSILGGLQRRLVKRKPVPAATAPEVPAKGSFRRGHHEEPGVGSSHYKLYVPPAAAEGKQKLPLVVMLHGCTQNPDDFARGTGMNELAREEGFYVLYPEQPDNRGLQRCWSWFQRNHQQPSRGEPALIAGITRKMLDKHAIDPDRVYIAGLSAGGAMAALVSRLYPELFAALGVYAGMAPGAASGLFTAMMAMRRGGRSIVFPYTDGCVPMISFQGDLDKVVHPSNAQYLIAACVAPDAELVSKRFRANNRDVTRTTYRNAEGEVLAESWLVHGCAHAWCGGRAGGSYTDPLGPDATAEMVRFFRQHVRKPVSAVAEEMAA</sequence>